<dbReference type="GO" id="GO:0043107">
    <property type="term" value="P:type IV pilus-dependent motility"/>
    <property type="evidence" value="ECO:0007669"/>
    <property type="project" value="InterPro"/>
</dbReference>
<proteinExistence type="predicted"/>
<dbReference type="Pfam" id="PF04350">
    <property type="entry name" value="PilO"/>
    <property type="match status" value="1"/>
</dbReference>
<dbReference type="InterPro" id="IPR007445">
    <property type="entry name" value="PilO"/>
</dbReference>
<keyword evidence="2" id="KW-0812">Transmembrane</keyword>
<dbReference type="PANTHER" id="PTHR39555">
    <property type="entry name" value="FIMBRIAL ASSEMBLY PROTEIN PILO-LIKE PROTEIN-RELATED"/>
    <property type="match status" value="1"/>
</dbReference>
<dbReference type="OrthoDB" id="2678807at2"/>
<evidence type="ECO:0000256" key="1">
    <source>
        <dbReference type="SAM" id="Coils"/>
    </source>
</evidence>
<dbReference type="Proteomes" id="UP000054709">
    <property type="component" value="Unassembled WGS sequence"/>
</dbReference>
<dbReference type="RefSeq" id="WP_060625904.1">
    <property type="nucleotide sequence ID" value="NZ_LCZJ02000037.1"/>
</dbReference>
<dbReference type="EMBL" id="LCZJ02000037">
    <property type="protein sequence ID" value="KTD83810.1"/>
    <property type="molecule type" value="Genomic_DNA"/>
</dbReference>
<evidence type="ECO:0000313" key="4">
    <source>
        <dbReference type="Proteomes" id="UP000054709"/>
    </source>
</evidence>
<accession>A0A0W1ARC3</accession>
<keyword evidence="1" id="KW-0175">Coiled coil</keyword>
<dbReference type="Gene3D" id="3.30.70.60">
    <property type="match status" value="1"/>
</dbReference>
<keyword evidence="2" id="KW-1133">Transmembrane helix</keyword>
<sequence>MEQFNKYRSPIVLGVLILFLMLFAFYMLGVQPTNKEISAQNAEISQLEKEAEILQTKINELKSSATSLDSEQQELLAALPKGDDSEGLIEDLRAVGMSSQARLKDVSFILDEANPIQQMTGSAKVLFPMVKQIKMTAVVEGTYTSIRQWMDELQMLARIVNVDSFNFQQSYEERSANSPESILTANVAFTAYYEVVTPSSN</sequence>
<keyword evidence="4" id="KW-1185">Reference proteome</keyword>
<organism evidence="3 4">
    <name type="scientific">Paenibacillus etheri</name>
    <dbReference type="NCBI Taxonomy" id="1306852"/>
    <lineage>
        <taxon>Bacteria</taxon>
        <taxon>Bacillati</taxon>
        <taxon>Bacillota</taxon>
        <taxon>Bacilli</taxon>
        <taxon>Bacillales</taxon>
        <taxon>Paenibacillaceae</taxon>
        <taxon>Paenibacillus</taxon>
    </lineage>
</organism>
<name>A0A0W1ARC3_9BACL</name>
<feature type="transmembrane region" description="Helical" evidence="2">
    <location>
        <begin position="12"/>
        <end position="30"/>
    </location>
</feature>
<comment type="caution">
    <text evidence="3">The sequence shown here is derived from an EMBL/GenBank/DDBJ whole genome shotgun (WGS) entry which is preliminary data.</text>
</comment>
<protein>
    <recommendedName>
        <fullName evidence="5">Pilus assembly protein PilO</fullName>
    </recommendedName>
</protein>
<feature type="coiled-coil region" evidence="1">
    <location>
        <begin position="30"/>
        <end position="71"/>
    </location>
</feature>
<evidence type="ECO:0000256" key="2">
    <source>
        <dbReference type="SAM" id="Phobius"/>
    </source>
</evidence>
<gene>
    <name evidence="3" type="ORF">UQ64_26920</name>
</gene>
<dbReference type="PANTHER" id="PTHR39555:SF1">
    <property type="entry name" value="TYPE IV PILUS INNER MEMBRANE COMPONENT PILO"/>
    <property type="match status" value="1"/>
</dbReference>
<keyword evidence="2" id="KW-0472">Membrane</keyword>
<evidence type="ECO:0000313" key="3">
    <source>
        <dbReference type="EMBL" id="KTD83810.1"/>
    </source>
</evidence>
<dbReference type="InterPro" id="IPR014717">
    <property type="entry name" value="Transl_elong_EF1B/ribsomal_bS6"/>
</dbReference>
<dbReference type="AlphaFoldDB" id="A0A0W1ARC3"/>
<reference evidence="3 4" key="1">
    <citation type="journal article" date="2015" name="Int. Biodeterior. Biodegradation">
        <title>Physiological and genetic screening methods for the isolation of methyl tert-butyl ether-degrading bacteria for bioremediation purposes.</title>
        <authorList>
            <person name="Guisado I.M."/>
            <person name="Purswani J."/>
            <person name="Gonzalez Lopez J."/>
            <person name="Pozo C."/>
        </authorList>
    </citation>
    <scope>NUCLEOTIDE SEQUENCE [LARGE SCALE GENOMIC DNA]</scope>
    <source>
        <strain evidence="3 4">SH7</strain>
    </source>
</reference>
<dbReference type="GO" id="GO:0043683">
    <property type="term" value="P:type IV pilus assembly"/>
    <property type="evidence" value="ECO:0007669"/>
    <property type="project" value="InterPro"/>
</dbReference>
<evidence type="ECO:0008006" key="5">
    <source>
        <dbReference type="Google" id="ProtNLM"/>
    </source>
</evidence>